<proteinExistence type="predicted"/>
<gene>
    <name evidence="1" type="ORF">SDC9_07452</name>
</gene>
<protein>
    <submittedName>
        <fullName evidence="1">Uncharacterized protein</fullName>
    </submittedName>
</protein>
<dbReference type="EMBL" id="VSSQ01000016">
    <property type="protein sequence ID" value="MPL61863.1"/>
    <property type="molecule type" value="Genomic_DNA"/>
</dbReference>
<accession>A0A644T4L6</accession>
<name>A0A644T4L6_9ZZZZ</name>
<dbReference type="AlphaFoldDB" id="A0A644T4L6"/>
<evidence type="ECO:0000313" key="1">
    <source>
        <dbReference type="EMBL" id="MPL61863.1"/>
    </source>
</evidence>
<sequence>MKQVIKDLFKHSDLVDENSEVMNEKEGVIYQEFKKYLGDDLEVTTAYDKIFIELETETQIIISEELIKFLESLELNYNIKIDSIFKNELVTQNNGLFKPPTTDLEPKTVNKLTILIRREVEE</sequence>
<reference evidence="1" key="1">
    <citation type="submission" date="2019-08" db="EMBL/GenBank/DDBJ databases">
        <authorList>
            <person name="Kucharzyk K."/>
            <person name="Murdoch R.W."/>
            <person name="Higgins S."/>
            <person name="Loffler F."/>
        </authorList>
    </citation>
    <scope>NUCLEOTIDE SEQUENCE</scope>
</reference>
<comment type="caution">
    <text evidence="1">The sequence shown here is derived from an EMBL/GenBank/DDBJ whole genome shotgun (WGS) entry which is preliminary data.</text>
</comment>
<organism evidence="1">
    <name type="scientific">bioreactor metagenome</name>
    <dbReference type="NCBI Taxonomy" id="1076179"/>
    <lineage>
        <taxon>unclassified sequences</taxon>
        <taxon>metagenomes</taxon>
        <taxon>ecological metagenomes</taxon>
    </lineage>
</organism>